<sequence>MISWSTNTLLSYWIPHYAIPIYLRFQEVYSEVSLGVTLGETVSALTLGFWYLRLFIKLMIHIITYTKIVNKLKPIKVQLLVALILVGVKASM</sequence>
<organism evidence="2 3">
    <name type="scientific">Acrobeloides nanus</name>
    <dbReference type="NCBI Taxonomy" id="290746"/>
    <lineage>
        <taxon>Eukaryota</taxon>
        <taxon>Metazoa</taxon>
        <taxon>Ecdysozoa</taxon>
        <taxon>Nematoda</taxon>
        <taxon>Chromadorea</taxon>
        <taxon>Rhabditida</taxon>
        <taxon>Tylenchina</taxon>
        <taxon>Cephalobomorpha</taxon>
        <taxon>Cephaloboidea</taxon>
        <taxon>Cephalobidae</taxon>
        <taxon>Acrobeloides</taxon>
    </lineage>
</organism>
<feature type="transmembrane region" description="Helical" evidence="1">
    <location>
        <begin position="32"/>
        <end position="52"/>
    </location>
</feature>
<proteinExistence type="predicted"/>
<keyword evidence="1" id="KW-1133">Transmembrane helix</keyword>
<evidence type="ECO:0000313" key="3">
    <source>
        <dbReference type="WBParaSite" id="ACRNAN_Path_1327.g5212.t1"/>
    </source>
</evidence>
<keyword evidence="2" id="KW-1185">Reference proteome</keyword>
<keyword evidence="1" id="KW-0812">Transmembrane</keyword>
<evidence type="ECO:0000313" key="2">
    <source>
        <dbReference type="Proteomes" id="UP000887540"/>
    </source>
</evidence>
<dbReference type="Proteomes" id="UP000887540">
    <property type="component" value="Unplaced"/>
</dbReference>
<reference evidence="3" key="1">
    <citation type="submission" date="2022-11" db="UniProtKB">
        <authorList>
            <consortium name="WormBaseParasite"/>
        </authorList>
    </citation>
    <scope>IDENTIFICATION</scope>
</reference>
<dbReference type="WBParaSite" id="ACRNAN_Path_1327.g5212.t1">
    <property type="protein sequence ID" value="ACRNAN_Path_1327.g5212.t1"/>
    <property type="gene ID" value="ACRNAN_Path_1327.g5212"/>
</dbReference>
<accession>A0A914BYY7</accession>
<keyword evidence="1" id="KW-0472">Membrane</keyword>
<name>A0A914BYY7_9BILA</name>
<dbReference type="AlphaFoldDB" id="A0A914BYY7"/>
<protein>
    <submittedName>
        <fullName evidence="3">Uncharacterized protein</fullName>
    </submittedName>
</protein>
<evidence type="ECO:0000256" key="1">
    <source>
        <dbReference type="SAM" id="Phobius"/>
    </source>
</evidence>